<keyword evidence="5" id="KW-0479">Metal-binding</keyword>
<evidence type="ECO:0000256" key="5">
    <source>
        <dbReference type="ARBA" id="ARBA00022723"/>
    </source>
</evidence>
<dbReference type="SUPFAM" id="SSF55811">
    <property type="entry name" value="Nudix"/>
    <property type="match status" value="1"/>
</dbReference>
<dbReference type="Gene3D" id="3.90.79.10">
    <property type="entry name" value="Nucleoside Triphosphate Pyrophosphohydrolase"/>
    <property type="match status" value="1"/>
</dbReference>
<dbReference type="PROSITE" id="PS51462">
    <property type="entry name" value="NUDIX"/>
    <property type="match status" value="1"/>
</dbReference>
<dbReference type="EMBL" id="CP012677">
    <property type="protein sequence ID" value="ALE92315.1"/>
    <property type="molecule type" value="Genomic_DNA"/>
</dbReference>
<comment type="cofactor">
    <cofactor evidence="1">
        <name>Mg(2+)</name>
        <dbReference type="ChEBI" id="CHEBI:18420"/>
    </cofactor>
</comment>
<evidence type="ECO:0000256" key="12">
    <source>
        <dbReference type="RuleBase" id="RU003476"/>
    </source>
</evidence>
<keyword evidence="3" id="KW-0515">Mutator protein</keyword>
<gene>
    <name evidence="14" type="ORF">AOC05_08235</name>
</gene>
<dbReference type="PRINTS" id="PR00502">
    <property type="entry name" value="NUDIXFAMILY"/>
</dbReference>
<keyword evidence="4" id="KW-0235">DNA replication</keyword>
<dbReference type="InterPro" id="IPR000086">
    <property type="entry name" value="NUDIX_hydrolase_dom"/>
</dbReference>
<evidence type="ECO:0000256" key="4">
    <source>
        <dbReference type="ARBA" id="ARBA00022705"/>
    </source>
</evidence>
<evidence type="ECO:0000256" key="3">
    <source>
        <dbReference type="ARBA" id="ARBA00022457"/>
    </source>
</evidence>
<evidence type="ECO:0000256" key="6">
    <source>
        <dbReference type="ARBA" id="ARBA00022763"/>
    </source>
</evidence>
<dbReference type="PANTHER" id="PTHR47707:SF1">
    <property type="entry name" value="NUDIX HYDROLASE FAMILY PROTEIN"/>
    <property type="match status" value="1"/>
</dbReference>
<dbReference type="GO" id="GO:0044716">
    <property type="term" value="F:8-oxo-GDP phosphatase activity"/>
    <property type="evidence" value="ECO:0007669"/>
    <property type="project" value="TreeGrafter"/>
</dbReference>
<dbReference type="GO" id="GO:0044715">
    <property type="term" value="F:8-oxo-dGDP phosphatase activity"/>
    <property type="evidence" value="ECO:0007669"/>
    <property type="project" value="TreeGrafter"/>
</dbReference>
<evidence type="ECO:0000256" key="7">
    <source>
        <dbReference type="ARBA" id="ARBA00022801"/>
    </source>
</evidence>
<evidence type="ECO:0000256" key="2">
    <source>
        <dbReference type="ARBA" id="ARBA00005582"/>
    </source>
</evidence>
<comment type="catalytic activity">
    <reaction evidence="10">
        <text>8-oxo-dGTP + H2O = 8-oxo-dGMP + diphosphate + H(+)</text>
        <dbReference type="Rhea" id="RHEA:31575"/>
        <dbReference type="ChEBI" id="CHEBI:15377"/>
        <dbReference type="ChEBI" id="CHEBI:15378"/>
        <dbReference type="ChEBI" id="CHEBI:33019"/>
        <dbReference type="ChEBI" id="CHEBI:63224"/>
        <dbReference type="ChEBI" id="CHEBI:77896"/>
        <dbReference type="EC" id="3.6.1.55"/>
    </reaction>
</comment>
<dbReference type="GO" id="GO:0006260">
    <property type="term" value="P:DNA replication"/>
    <property type="evidence" value="ECO:0007669"/>
    <property type="project" value="UniProtKB-KW"/>
</dbReference>
<dbReference type="KEGG" id="aaq:AOC05_08235"/>
<evidence type="ECO:0000256" key="8">
    <source>
        <dbReference type="ARBA" id="ARBA00022842"/>
    </source>
</evidence>
<feature type="domain" description="Nudix hydrolase" evidence="13">
    <location>
        <begin position="5"/>
        <end position="133"/>
    </location>
</feature>
<dbReference type="AlphaFoldDB" id="A0A0M3UG18"/>
<keyword evidence="8" id="KW-0460">Magnesium</keyword>
<comment type="similarity">
    <text evidence="2 12">Belongs to the Nudix hydrolase family.</text>
</comment>
<sequence>MDESLVHQVSCGMLICAGRVLLVHRSSSKARYPNVWDFPGGHLERGENSRQALVRELREELGVEITPPTGHPLLTRRDAEIFQEIWKVEAWEGAIINAAPDEHDAIGWFRLDEAMSLDLADDGYPALFNQVLP</sequence>
<keyword evidence="9" id="KW-0234">DNA repair</keyword>
<dbReference type="GO" id="GO:0008413">
    <property type="term" value="F:8-oxo-7,8-dihydroguanosine triphosphate pyrophosphatase activity"/>
    <property type="evidence" value="ECO:0007669"/>
    <property type="project" value="TreeGrafter"/>
</dbReference>
<dbReference type="RefSeq" id="WP_082357854.1">
    <property type="nucleotide sequence ID" value="NZ_CP012677.1"/>
</dbReference>
<accession>A0A0M3UG18</accession>
<dbReference type="InterPro" id="IPR015797">
    <property type="entry name" value="NUDIX_hydrolase-like_dom_sf"/>
</dbReference>
<dbReference type="PROSITE" id="PS00893">
    <property type="entry name" value="NUDIX_BOX"/>
    <property type="match status" value="1"/>
</dbReference>
<keyword evidence="15" id="KW-1185">Reference proteome</keyword>
<dbReference type="PANTHER" id="PTHR47707">
    <property type="entry name" value="8-OXO-DGTP DIPHOSPHATASE"/>
    <property type="match status" value="1"/>
</dbReference>
<evidence type="ECO:0000256" key="11">
    <source>
        <dbReference type="ARBA" id="ARBA00038905"/>
    </source>
</evidence>
<evidence type="ECO:0000256" key="1">
    <source>
        <dbReference type="ARBA" id="ARBA00001946"/>
    </source>
</evidence>
<organism evidence="14 15">
    <name type="scientific">Arthrobacter alpinus</name>
    <dbReference type="NCBI Taxonomy" id="656366"/>
    <lineage>
        <taxon>Bacteria</taxon>
        <taxon>Bacillati</taxon>
        <taxon>Actinomycetota</taxon>
        <taxon>Actinomycetes</taxon>
        <taxon>Micrococcales</taxon>
        <taxon>Micrococcaceae</taxon>
        <taxon>Arthrobacter</taxon>
    </lineage>
</organism>
<proteinExistence type="inferred from homology"/>
<dbReference type="Proteomes" id="UP000062833">
    <property type="component" value="Chromosome"/>
</dbReference>
<protein>
    <recommendedName>
        <fullName evidence="11">8-oxo-dGTP diphosphatase</fullName>
        <ecNumber evidence="11">3.6.1.55</ecNumber>
    </recommendedName>
</protein>
<evidence type="ECO:0000256" key="10">
    <source>
        <dbReference type="ARBA" id="ARBA00035861"/>
    </source>
</evidence>
<dbReference type="InterPro" id="IPR020476">
    <property type="entry name" value="Nudix_hydrolase"/>
</dbReference>
<dbReference type="EC" id="3.6.1.55" evidence="11"/>
<keyword evidence="6" id="KW-0227">DNA damage</keyword>
<keyword evidence="7 12" id="KW-0378">Hydrolase</keyword>
<dbReference type="GO" id="GO:0035539">
    <property type="term" value="F:8-oxo-7,8-dihydrodeoxyguanosine triphosphate pyrophosphatase activity"/>
    <property type="evidence" value="ECO:0007669"/>
    <property type="project" value="UniProtKB-EC"/>
</dbReference>
<dbReference type="GO" id="GO:0046872">
    <property type="term" value="F:metal ion binding"/>
    <property type="evidence" value="ECO:0007669"/>
    <property type="project" value="UniProtKB-KW"/>
</dbReference>
<evidence type="ECO:0000256" key="9">
    <source>
        <dbReference type="ARBA" id="ARBA00023204"/>
    </source>
</evidence>
<evidence type="ECO:0000313" key="14">
    <source>
        <dbReference type="EMBL" id="ALE92315.1"/>
    </source>
</evidence>
<dbReference type="GO" id="GO:0006281">
    <property type="term" value="P:DNA repair"/>
    <property type="evidence" value="ECO:0007669"/>
    <property type="project" value="UniProtKB-KW"/>
</dbReference>
<dbReference type="InterPro" id="IPR020084">
    <property type="entry name" value="NUDIX_hydrolase_CS"/>
</dbReference>
<dbReference type="InterPro" id="IPR047127">
    <property type="entry name" value="MutT-like"/>
</dbReference>
<name>A0A0M3UG18_9MICC</name>
<reference evidence="15" key="1">
    <citation type="submission" date="2015-09" db="EMBL/GenBank/DDBJ databases">
        <title>Complete genome of Arthrobacter alpinus strain R3.8.</title>
        <authorList>
            <person name="See-Too W.S."/>
            <person name="Chan K.G."/>
        </authorList>
    </citation>
    <scope>NUCLEOTIDE SEQUENCE [LARGE SCALE GENOMIC DNA]</scope>
    <source>
        <strain evidence="15">R3.8</strain>
    </source>
</reference>
<dbReference type="PATRIC" id="fig|656366.3.peg.1758"/>
<evidence type="ECO:0000313" key="15">
    <source>
        <dbReference type="Proteomes" id="UP000062833"/>
    </source>
</evidence>
<evidence type="ECO:0000259" key="13">
    <source>
        <dbReference type="PROSITE" id="PS51462"/>
    </source>
</evidence>
<dbReference type="Pfam" id="PF00293">
    <property type="entry name" value="NUDIX"/>
    <property type="match status" value="1"/>
</dbReference>